<proteinExistence type="predicted"/>
<accession>A0A3G2L7X7</accession>
<name>A0A3G2L7X7_9FLAO</name>
<dbReference type="InterPro" id="IPR041183">
    <property type="entry name" value="Cyclophilin-like"/>
</dbReference>
<keyword evidence="3" id="KW-1185">Reference proteome</keyword>
<evidence type="ECO:0000259" key="1">
    <source>
        <dbReference type="Pfam" id="PF18050"/>
    </source>
</evidence>
<reference evidence="2 3" key="1">
    <citation type="submission" date="2018-08" db="EMBL/GenBank/DDBJ databases">
        <title>The reduced genetic potential of extracellular carbohydrate catabolism in Euzebyella marina RN62, a Flavobacteriia bacterium isolated from the hadal water.</title>
        <authorList>
            <person name="Xue C."/>
        </authorList>
    </citation>
    <scope>NUCLEOTIDE SEQUENCE [LARGE SCALE GENOMIC DNA]</scope>
    <source>
        <strain evidence="2 3">RN62</strain>
    </source>
</reference>
<dbReference type="Proteomes" id="UP000276309">
    <property type="component" value="Chromosome"/>
</dbReference>
<dbReference type="OrthoDB" id="9801466at2"/>
<sequence length="132" mass="15144">MEKTTIEDEKMNTNQSTEISIIVGDTNYKTTLANNEPAREFLEMLPLTLKMKDLNSNEKYFNISKNLSTETIDVNSIESGDLMLWQSNTIVLFYKDFKTSYRYSKIGKIQNPNGLMKALGKGDVEVEFKKVK</sequence>
<dbReference type="KEGG" id="emar:D1013_13695"/>
<gene>
    <name evidence="2" type="ORF">D1013_13695</name>
</gene>
<feature type="domain" description="Cyclophilin-like" evidence="1">
    <location>
        <begin position="21"/>
        <end position="128"/>
    </location>
</feature>
<evidence type="ECO:0000313" key="3">
    <source>
        <dbReference type="Proteomes" id="UP000276309"/>
    </source>
</evidence>
<dbReference type="AlphaFoldDB" id="A0A3G2L7X7"/>
<dbReference type="Pfam" id="PF18050">
    <property type="entry name" value="Cyclophil_like2"/>
    <property type="match status" value="1"/>
</dbReference>
<dbReference type="Gene3D" id="2.40.100.20">
    <property type="match status" value="1"/>
</dbReference>
<dbReference type="EMBL" id="CP032050">
    <property type="protein sequence ID" value="AYN68355.1"/>
    <property type="molecule type" value="Genomic_DNA"/>
</dbReference>
<dbReference type="InterPro" id="IPR029000">
    <property type="entry name" value="Cyclophilin-like_dom_sf"/>
</dbReference>
<organism evidence="2 3">
    <name type="scientific">Euzebyella marina</name>
    <dbReference type="NCBI Taxonomy" id="1761453"/>
    <lineage>
        <taxon>Bacteria</taxon>
        <taxon>Pseudomonadati</taxon>
        <taxon>Bacteroidota</taxon>
        <taxon>Flavobacteriia</taxon>
        <taxon>Flavobacteriales</taxon>
        <taxon>Flavobacteriaceae</taxon>
        <taxon>Euzebyella</taxon>
    </lineage>
</organism>
<dbReference type="RefSeq" id="WP_121849368.1">
    <property type="nucleotide sequence ID" value="NZ_CP032050.1"/>
</dbReference>
<dbReference type="SUPFAM" id="SSF50891">
    <property type="entry name" value="Cyclophilin-like"/>
    <property type="match status" value="1"/>
</dbReference>
<protein>
    <recommendedName>
        <fullName evidence="1">Cyclophilin-like domain-containing protein</fullName>
    </recommendedName>
</protein>
<evidence type="ECO:0000313" key="2">
    <source>
        <dbReference type="EMBL" id="AYN68355.1"/>
    </source>
</evidence>